<evidence type="ECO:0000259" key="6">
    <source>
        <dbReference type="PROSITE" id="PS51278"/>
    </source>
</evidence>
<dbReference type="InterPro" id="IPR017932">
    <property type="entry name" value="GATase_2_dom"/>
</dbReference>
<keyword evidence="4" id="KW-0067">ATP-binding</keyword>
<dbReference type="Pfam" id="PF13537">
    <property type="entry name" value="GATase_7"/>
    <property type="match status" value="1"/>
</dbReference>
<dbReference type="PANTHER" id="PTHR11772:SF23">
    <property type="entry name" value="ASPARAGINE SYNTHETASE [GLUTAMINE-HYDROLYZING]"/>
    <property type="match status" value="1"/>
</dbReference>
<dbReference type="GO" id="GO:0005829">
    <property type="term" value="C:cytosol"/>
    <property type="evidence" value="ECO:0007669"/>
    <property type="project" value="TreeGrafter"/>
</dbReference>
<gene>
    <name evidence="7" type="ORF">PSNMU_V1.4_AUG-EV-PASAV3_0025080</name>
</gene>
<dbReference type="AlphaFoldDB" id="A0A448Z140"/>
<evidence type="ECO:0000313" key="8">
    <source>
        <dbReference type="Proteomes" id="UP000291116"/>
    </source>
</evidence>
<dbReference type="SUPFAM" id="SSF56235">
    <property type="entry name" value="N-terminal nucleophile aminohydrolases (Ntn hydrolases)"/>
    <property type="match status" value="1"/>
</dbReference>
<accession>A0A448Z140</accession>
<protein>
    <recommendedName>
        <fullName evidence="5">Glutamine-dependent asparagine synthetase</fullName>
    </recommendedName>
</protein>
<sequence>MLRVGNLVSKSSQVRRLAARPLAAASTQSAAPQRREMCGLVAAIDDIWTVRSAGTTRGPIPILDDREALRQTTRILDHRGPDGYEISTGTVGGDADSANHARWSMGHTRLAIVDPSNRFADMPFNLKFRTGAEGSEKIVHLAANGEIYNHEDIYKKMVENDGWDHERISGSDCEVIAHAFAKYGGPKAAAMLDGMFGFVAFEEDVQTGKITAFAARDPVGIKPLYYGRTLCSSKDSDEAAAYVFSSELKALVGHADPATVVAIPPGHYWTPEEGLVCYYNPEWLRNDDYAPWEDEAHKVTDDEIREAFTKAVKKRMMADVDYGFFLSGGVDSCIVSHDLLPLYRQERLKEFGDDRPIPTYTVGMENSPDVMAARAMVDNLGGDKYITHNVRSFTPDEVFDLIPKIIYHMETYEAELIRSAIPNWLLAERAAVDVKMVLTGEGADELFAGYLYFQDAETPRQVQNELRRIYGMLGNINLHRTDRMTMAHCLEARVPFLDTEFTKLVMSVDPARKMVDPEAVKKNTRGREKSMLRELFEEPNANGDVIPTPVLWRAKAMQCEGVGEDWVSILQRRVSGLVSDAEMDEAHITYPINTPQTKEELYYRRIYDENFHGLEHVVKLWEGGGRAMGAEWKSNLYTREGLKDVNLLSHSLQNKNQARAFSTSAGPTMSRGLHTGGVAGTRSFSTLPVQKFEEEPYESAKAKGFDDFEAMLTCGGDDRSLILDSSTNKYHIKPQPVDPAHVFRGSCTGNPPTQRGYDAAKKLYDQLSAMPDGSLDGAISDVFADQRKRIAKILELEEGTEVIIVPSGSDAEYLPLAIARALKGDVPISNGVTQLQEIGAGTAPASVGEYFSTHAPLKGKLDEGTKYLSGFETFDGIAIPAREKNGDVIDASKKMEEFVASTIAKGSYPIVHGVFGGKTGVRDETMPGSQDAGETSLGVVDACQGRFSLDELHGWLKQDSIVLYTSSKFYQAPPFCGAVIIPPTIAAKLRAAPAPEPKDMYTLDGLGGFLTDKELPDCLENWKPLLAKDDSANLGLALRWEAGLAGMEALASIPDGQRTEAYKEWAGSVASMVNERTELDAWCVERSIVSIRVAKGDGWLSMSELRDLYRWMSMDVSGLVPDATPEEKDALSKPAYIGQPVDVSETHAIVRIALGVESMLSYFEDKEKTLTEDQVTVLKLAAIGKHFDTLKKSGQ</sequence>
<dbReference type="PANTHER" id="PTHR11772">
    <property type="entry name" value="ASPARAGINE SYNTHETASE"/>
    <property type="match status" value="1"/>
</dbReference>
<name>A0A448Z140_9STRA</name>
<organism evidence="7 8">
    <name type="scientific">Pseudo-nitzschia multistriata</name>
    <dbReference type="NCBI Taxonomy" id="183589"/>
    <lineage>
        <taxon>Eukaryota</taxon>
        <taxon>Sar</taxon>
        <taxon>Stramenopiles</taxon>
        <taxon>Ochrophyta</taxon>
        <taxon>Bacillariophyta</taxon>
        <taxon>Bacillariophyceae</taxon>
        <taxon>Bacillariophycidae</taxon>
        <taxon>Bacillariales</taxon>
        <taxon>Bacillariaceae</taxon>
        <taxon>Pseudo-nitzschia</taxon>
    </lineage>
</organism>
<evidence type="ECO:0000256" key="5">
    <source>
        <dbReference type="ARBA" id="ARBA00030234"/>
    </source>
</evidence>
<evidence type="ECO:0000313" key="7">
    <source>
        <dbReference type="EMBL" id="VEU35762.1"/>
    </source>
</evidence>
<dbReference type="Gene3D" id="3.40.50.620">
    <property type="entry name" value="HUPs"/>
    <property type="match status" value="1"/>
</dbReference>
<keyword evidence="2" id="KW-0436">Ligase</keyword>
<dbReference type="InterPro" id="IPR014729">
    <property type="entry name" value="Rossmann-like_a/b/a_fold"/>
</dbReference>
<feature type="domain" description="Glutamine amidotransferase type-2" evidence="6">
    <location>
        <begin position="38"/>
        <end position="274"/>
    </location>
</feature>
<dbReference type="CDD" id="cd00712">
    <property type="entry name" value="AsnB"/>
    <property type="match status" value="1"/>
</dbReference>
<dbReference type="SUPFAM" id="SSF52402">
    <property type="entry name" value="Adenine nucleotide alpha hydrolases-like"/>
    <property type="match status" value="1"/>
</dbReference>
<evidence type="ECO:0000256" key="1">
    <source>
        <dbReference type="ARBA" id="ARBA00005187"/>
    </source>
</evidence>
<comment type="pathway">
    <text evidence="1">Amino-acid biosynthesis; L-asparagine biosynthesis; L-asparagine from L-aspartate (L-Gln route): step 1/1.</text>
</comment>
<evidence type="ECO:0000256" key="2">
    <source>
        <dbReference type="ARBA" id="ARBA00022598"/>
    </source>
</evidence>
<keyword evidence="8" id="KW-1185">Reference proteome</keyword>
<dbReference type="GO" id="GO:0005524">
    <property type="term" value="F:ATP binding"/>
    <property type="evidence" value="ECO:0007669"/>
    <property type="project" value="UniProtKB-KW"/>
</dbReference>
<proteinExistence type="predicted"/>
<evidence type="ECO:0000256" key="3">
    <source>
        <dbReference type="ARBA" id="ARBA00022741"/>
    </source>
</evidence>
<dbReference type="InterPro" id="IPR029055">
    <property type="entry name" value="Ntn_hydrolases_N"/>
</dbReference>
<dbReference type="CDD" id="cd01991">
    <property type="entry name" value="Asn_synthase_B_C"/>
    <property type="match status" value="1"/>
</dbReference>
<dbReference type="Pfam" id="PF00733">
    <property type="entry name" value="Asn_synthase"/>
    <property type="match status" value="2"/>
</dbReference>
<dbReference type="GO" id="GO:0006529">
    <property type="term" value="P:asparagine biosynthetic process"/>
    <property type="evidence" value="ECO:0007669"/>
    <property type="project" value="InterPro"/>
</dbReference>
<dbReference type="Proteomes" id="UP000291116">
    <property type="component" value="Unassembled WGS sequence"/>
</dbReference>
<keyword evidence="3" id="KW-0547">Nucleotide-binding</keyword>
<dbReference type="OrthoDB" id="409189at2759"/>
<dbReference type="EMBL" id="CAACVS010000068">
    <property type="protein sequence ID" value="VEU35762.1"/>
    <property type="molecule type" value="Genomic_DNA"/>
</dbReference>
<dbReference type="InterPro" id="IPR050795">
    <property type="entry name" value="Asn_Synthetase"/>
</dbReference>
<evidence type="ECO:0000256" key="4">
    <source>
        <dbReference type="ARBA" id="ARBA00022840"/>
    </source>
</evidence>
<dbReference type="GO" id="GO:0004066">
    <property type="term" value="F:asparagine synthase (glutamine-hydrolyzing) activity"/>
    <property type="evidence" value="ECO:0007669"/>
    <property type="project" value="InterPro"/>
</dbReference>
<reference evidence="7 8" key="1">
    <citation type="submission" date="2019-01" db="EMBL/GenBank/DDBJ databases">
        <authorList>
            <person name="Ferrante I. M."/>
        </authorList>
    </citation>
    <scope>NUCLEOTIDE SEQUENCE [LARGE SCALE GENOMIC DNA]</scope>
    <source>
        <strain evidence="7 8">B856</strain>
    </source>
</reference>
<dbReference type="InterPro" id="IPR001962">
    <property type="entry name" value="Asn_synthase"/>
</dbReference>
<dbReference type="PROSITE" id="PS51278">
    <property type="entry name" value="GATASE_TYPE_2"/>
    <property type="match status" value="1"/>
</dbReference>
<dbReference type="Gene3D" id="3.60.20.10">
    <property type="entry name" value="Glutamine Phosphoribosylpyrophosphate, subunit 1, domain 1"/>
    <property type="match status" value="1"/>
</dbReference>
<dbReference type="InterPro" id="IPR033738">
    <property type="entry name" value="AsnB_N"/>
</dbReference>